<protein>
    <submittedName>
        <fullName evidence="2">Uncharacterized protein</fullName>
    </submittedName>
</protein>
<feature type="compositionally biased region" description="Low complexity" evidence="1">
    <location>
        <begin position="127"/>
        <end position="144"/>
    </location>
</feature>
<gene>
    <name evidence="2" type="ORF">OG327_09165</name>
</gene>
<evidence type="ECO:0000256" key="1">
    <source>
        <dbReference type="SAM" id="MobiDB-lite"/>
    </source>
</evidence>
<proteinExistence type="predicted"/>
<reference evidence="2" key="1">
    <citation type="submission" date="2022-10" db="EMBL/GenBank/DDBJ databases">
        <title>The complete genomes of actinobacterial strains from the NBC collection.</title>
        <authorList>
            <person name="Joergensen T.S."/>
            <person name="Alvarez Arevalo M."/>
            <person name="Sterndorff E.B."/>
            <person name="Faurdal D."/>
            <person name="Vuksanovic O."/>
            <person name="Mourched A.-S."/>
            <person name="Charusanti P."/>
            <person name="Shaw S."/>
            <person name="Blin K."/>
            <person name="Weber T."/>
        </authorList>
    </citation>
    <scope>NUCLEOTIDE SEQUENCE</scope>
    <source>
        <strain evidence="2">NBC_00049</strain>
    </source>
</reference>
<sequence length="161" mass="16614">MTRYIEVLADAGADADADADGQQQEEARAELVAALEELGVDEVRVAERPAETGAASGGPSTAEILVAAGPPLFAAVVAAFESWVRWASSRQVRVRLGEDEFEAGRLTGEERRRLIDHFIAHASPDVSTDSPADAAPNASPDAAAGTSPDGSPALEPHDGGA</sequence>
<evidence type="ECO:0000313" key="2">
    <source>
        <dbReference type="EMBL" id="WTU73494.1"/>
    </source>
</evidence>
<accession>A0AAU2JL55</accession>
<dbReference type="AlphaFoldDB" id="A0AAU2JL55"/>
<feature type="region of interest" description="Disordered" evidence="1">
    <location>
        <begin position="122"/>
        <end position="161"/>
    </location>
</feature>
<name>A0AAU2JL55_9ACTN</name>
<organism evidence="2">
    <name type="scientific">Streptomyces sp. NBC_00049</name>
    <dbReference type="NCBI Taxonomy" id="2903617"/>
    <lineage>
        <taxon>Bacteria</taxon>
        <taxon>Bacillati</taxon>
        <taxon>Actinomycetota</taxon>
        <taxon>Actinomycetes</taxon>
        <taxon>Kitasatosporales</taxon>
        <taxon>Streptomycetaceae</taxon>
        <taxon>Streptomyces</taxon>
    </lineage>
</organism>
<dbReference type="EMBL" id="CP108264">
    <property type="protein sequence ID" value="WTU73494.1"/>
    <property type="molecule type" value="Genomic_DNA"/>
</dbReference>